<name>A0A4P8XFY9_9BACL</name>
<dbReference type="InterPro" id="IPR012854">
    <property type="entry name" value="Cu_amine_oxidase-like_N"/>
</dbReference>
<dbReference type="InterPro" id="IPR036582">
    <property type="entry name" value="Mao_N_sf"/>
</dbReference>
<dbReference type="AlphaFoldDB" id="A0A4P8XFY9"/>
<dbReference type="RefSeq" id="WP_175415155.1">
    <property type="nucleotide sequence ID" value="NZ_CP040396.1"/>
</dbReference>
<feature type="chain" id="PRO_5039347957" evidence="1">
    <location>
        <begin position="24"/>
        <end position="388"/>
    </location>
</feature>
<feature type="domain" description="Copper amine oxidase-like N-terminal" evidence="2">
    <location>
        <begin position="36"/>
        <end position="142"/>
    </location>
</feature>
<evidence type="ECO:0000313" key="3">
    <source>
        <dbReference type="EMBL" id="QCT01205.1"/>
    </source>
</evidence>
<dbReference type="Pfam" id="PF07833">
    <property type="entry name" value="Cu_amine_oxidN1"/>
    <property type="match status" value="1"/>
</dbReference>
<keyword evidence="4" id="KW-1185">Reference proteome</keyword>
<evidence type="ECO:0000313" key="4">
    <source>
        <dbReference type="Proteomes" id="UP000300879"/>
    </source>
</evidence>
<sequence length="388" mass="42451">MFKKRIGLLVAVLLLLLGSTVQPAPAHAQSSVTVLLDGKAVSFQSAPVIKNGVTFVPFRPLFEALGYKVSWSSASKKVTGSFLDQQLEMKAGSTQVSVNGKTTALQAAPYIAGGSTLVPLRFVAESTGYPVKWDAKSRNILIDRQSAFAKASVEIKKLYADMAAAVTRGDYKAALTAIHPNSPHINSYIMSYDNMATRSGKQSAYVSDVQVIGSVAVATVVKTQVRTGGPFDWDYTIAKQMILKPDAAGAWKEYDSLNDEVFVHVPDGLIEARPAVEAADKLALENVLKQYTQAFNQKDLKAVRSFVVPDSPYDYEVVTAAEEGFFQLDFTLESVPVAVVHYDEQDAVLLVKEIFDEDGEKSAAELLYWFKQESGTWRIAEVLFVEEE</sequence>
<dbReference type="KEGG" id="palo:E6C60_0482"/>
<keyword evidence="1" id="KW-0732">Signal</keyword>
<organism evidence="3 4">
    <name type="scientific">Paenibacillus algicola</name>
    <dbReference type="NCBI Taxonomy" id="2565926"/>
    <lineage>
        <taxon>Bacteria</taxon>
        <taxon>Bacillati</taxon>
        <taxon>Bacillota</taxon>
        <taxon>Bacilli</taxon>
        <taxon>Bacillales</taxon>
        <taxon>Paenibacillaceae</taxon>
        <taxon>Paenibacillus</taxon>
    </lineage>
</organism>
<dbReference type="SUPFAM" id="SSF55383">
    <property type="entry name" value="Copper amine oxidase, domain N"/>
    <property type="match status" value="1"/>
</dbReference>
<protein>
    <submittedName>
        <fullName evidence="3">Copper amine oxidase domain-containing protein</fullName>
    </submittedName>
</protein>
<dbReference type="EMBL" id="CP040396">
    <property type="protein sequence ID" value="QCT01205.1"/>
    <property type="molecule type" value="Genomic_DNA"/>
</dbReference>
<dbReference type="Proteomes" id="UP000300879">
    <property type="component" value="Chromosome"/>
</dbReference>
<gene>
    <name evidence="3" type="ORF">E6C60_0482</name>
</gene>
<dbReference type="InterPro" id="IPR032710">
    <property type="entry name" value="NTF2-like_dom_sf"/>
</dbReference>
<reference evidence="3 4" key="1">
    <citation type="submission" date="2019-05" db="EMBL/GenBank/DDBJ databases">
        <authorList>
            <person name="Chen C."/>
        </authorList>
    </citation>
    <scope>NUCLEOTIDE SEQUENCE [LARGE SCALE GENOMIC DNA]</scope>
    <source>
        <strain evidence="3 4">HB172198</strain>
    </source>
</reference>
<dbReference type="Gene3D" id="3.30.457.10">
    <property type="entry name" value="Copper amine oxidase-like, N-terminal domain"/>
    <property type="match status" value="1"/>
</dbReference>
<evidence type="ECO:0000259" key="2">
    <source>
        <dbReference type="Pfam" id="PF07833"/>
    </source>
</evidence>
<dbReference type="SUPFAM" id="SSF54427">
    <property type="entry name" value="NTF2-like"/>
    <property type="match status" value="1"/>
</dbReference>
<accession>A0A4P8XFY9</accession>
<feature type="signal peptide" evidence="1">
    <location>
        <begin position="1"/>
        <end position="23"/>
    </location>
</feature>
<evidence type="ECO:0000256" key="1">
    <source>
        <dbReference type="SAM" id="SignalP"/>
    </source>
</evidence>
<proteinExistence type="predicted"/>